<evidence type="ECO:0000313" key="1">
    <source>
        <dbReference type="EMBL" id="QDV21859.1"/>
    </source>
</evidence>
<gene>
    <name evidence="1" type="ORF">Q31a_01380</name>
</gene>
<accession>A0A518FZT1</accession>
<name>A0A518FZT1_9BACT</name>
<dbReference type="EMBL" id="CP036298">
    <property type="protein sequence ID" value="QDV21859.1"/>
    <property type="molecule type" value="Genomic_DNA"/>
</dbReference>
<evidence type="ECO:0000313" key="2">
    <source>
        <dbReference type="Proteomes" id="UP000318017"/>
    </source>
</evidence>
<keyword evidence="2" id="KW-1185">Reference proteome</keyword>
<dbReference type="KEGG" id="ahel:Q31a_01380"/>
<dbReference type="AlphaFoldDB" id="A0A518FZT1"/>
<proteinExistence type="predicted"/>
<protein>
    <submittedName>
        <fullName evidence="1">Uncharacterized protein</fullName>
    </submittedName>
</protein>
<sequence>MQQGADTKNRCQLLIGANAMTSYSDSAGSKPADEATPNWDWLTERVKSAPLETLENWLDAELEELECQYADFVTAKSRMHEMRSSRAQ</sequence>
<dbReference type="Proteomes" id="UP000318017">
    <property type="component" value="Chromosome"/>
</dbReference>
<reference evidence="1 2" key="1">
    <citation type="submission" date="2019-02" db="EMBL/GenBank/DDBJ databases">
        <title>Deep-cultivation of Planctomycetes and their phenomic and genomic characterization uncovers novel biology.</title>
        <authorList>
            <person name="Wiegand S."/>
            <person name="Jogler M."/>
            <person name="Boedeker C."/>
            <person name="Pinto D."/>
            <person name="Vollmers J."/>
            <person name="Rivas-Marin E."/>
            <person name="Kohn T."/>
            <person name="Peeters S.H."/>
            <person name="Heuer A."/>
            <person name="Rast P."/>
            <person name="Oberbeckmann S."/>
            <person name="Bunk B."/>
            <person name="Jeske O."/>
            <person name="Meyerdierks A."/>
            <person name="Storesund J.E."/>
            <person name="Kallscheuer N."/>
            <person name="Luecker S."/>
            <person name="Lage O.M."/>
            <person name="Pohl T."/>
            <person name="Merkel B.J."/>
            <person name="Hornburger P."/>
            <person name="Mueller R.-W."/>
            <person name="Bruemmer F."/>
            <person name="Labrenz M."/>
            <person name="Spormann A.M."/>
            <person name="Op den Camp H."/>
            <person name="Overmann J."/>
            <person name="Amann R."/>
            <person name="Jetten M.S.M."/>
            <person name="Mascher T."/>
            <person name="Medema M.H."/>
            <person name="Devos D.P."/>
            <person name="Kaster A.-K."/>
            <person name="Ovreas L."/>
            <person name="Rohde M."/>
            <person name="Galperin M.Y."/>
            <person name="Jogler C."/>
        </authorList>
    </citation>
    <scope>NUCLEOTIDE SEQUENCE [LARGE SCALE GENOMIC DNA]</scope>
    <source>
        <strain evidence="1 2">Q31a</strain>
    </source>
</reference>
<organism evidence="1 2">
    <name type="scientific">Aureliella helgolandensis</name>
    <dbReference type="NCBI Taxonomy" id="2527968"/>
    <lineage>
        <taxon>Bacteria</taxon>
        <taxon>Pseudomonadati</taxon>
        <taxon>Planctomycetota</taxon>
        <taxon>Planctomycetia</taxon>
        <taxon>Pirellulales</taxon>
        <taxon>Pirellulaceae</taxon>
        <taxon>Aureliella</taxon>
    </lineage>
</organism>